<dbReference type="PROSITE" id="PS51898">
    <property type="entry name" value="TYR_RECOMBINASE"/>
    <property type="match status" value="1"/>
</dbReference>
<evidence type="ECO:0000256" key="2">
    <source>
        <dbReference type="ARBA" id="ARBA00023125"/>
    </source>
</evidence>
<organism evidence="5 6">
    <name type="scientific">Spirosoma arboris</name>
    <dbReference type="NCBI Taxonomy" id="2682092"/>
    <lineage>
        <taxon>Bacteria</taxon>
        <taxon>Pseudomonadati</taxon>
        <taxon>Bacteroidota</taxon>
        <taxon>Cytophagia</taxon>
        <taxon>Cytophagales</taxon>
        <taxon>Cytophagaceae</taxon>
        <taxon>Spirosoma</taxon>
    </lineage>
</organism>
<accession>A0A7K1SJP8</accession>
<dbReference type="PANTHER" id="PTHR30349:SF64">
    <property type="entry name" value="PROPHAGE INTEGRASE INTD-RELATED"/>
    <property type="match status" value="1"/>
</dbReference>
<evidence type="ECO:0000313" key="5">
    <source>
        <dbReference type="EMBL" id="MVM34030.1"/>
    </source>
</evidence>
<reference evidence="5 6" key="1">
    <citation type="submission" date="2019-12" db="EMBL/GenBank/DDBJ databases">
        <title>Spirosoma sp. HMF4905 genome sequencing and assembly.</title>
        <authorList>
            <person name="Kang H."/>
            <person name="Cha I."/>
            <person name="Kim H."/>
            <person name="Joh K."/>
        </authorList>
    </citation>
    <scope>NUCLEOTIDE SEQUENCE [LARGE SCALE GENOMIC DNA]</scope>
    <source>
        <strain evidence="5 6">HMF4905</strain>
    </source>
</reference>
<evidence type="ECO:0000259" key="4">
    <source>
        <dbReference type="PROSITE" id="PS51898"/>
    </source>
</evidence>
<comment type="caution">
    <text evidence="5">The sequence shown here is derived from an EMBL/GenBank/DDBJ whole genome shotgun (WGS) entry which is preliminary data.</text>
</comment>
<dbReference type="GO" id="GO:0015074">
    <property type="term" value="P:DNA integration"/>
    <property type="evidence" value="ECO:0007669"/>
    <property type="project" value="InterPro"/>
</dbReference>
<dbReference type="InterPro" id="IPR011010">
    <property type="entry name" value="DNA_brk_join_enz"/>
</dbReference>
<gene>
    <name evidence="5" type="ORF">GO755_28615</name>
</gene>
<dbReference type="AlphaFoldDB" id="A0A7K1SJP8"/>
<comment type="similarity">
    <text evidence="1">Belongs to the 'phage' integrase family.</text>
</comment>
<dbReference type="Proteomes" id="UP000436006">
    <property type="component" value="Unassembled WGS sequence"/>
</dbReference>
<proteinExistence type="inferred from homology"/>
<sequence length="366" mass="42157">MKVTLREKKISGGRKSLYLDFYPPIPNPETSQLTRREFLGLYLFEKPRTEPDKLHNWETKELAARIVAQRQVAIQNGAFGFVKSRKTEVDFVSYVTAQVDAYKGRSKGARNSWRAMAKRFEKFAGGKLLTKHLTAEFCNRFRDSLMNEVSLAQNSKANYFQHFKTTLRRAVDDGTLTTDFLSKVKRIPIQEVQREFLGLEELTTLSRTDCDRPDLKQAALFSALTGLRFSDIAALTWQQVKHDETGYSLRFTTRKTQMPETLPITEQARQFLGDEGQPTARVFPRLNYSEMLNKKLAKWLDDTGITRPVTFHCFRHTFATLQLQQGTDIYTVSKLLGHKKLLTTQVYAKVVDSQKRTAVNRLKIEL</sequence>
<dbReference type="InterPro" id="IPR025269">
    <property type="entry name" value="SAM-like_dom"/>
</dbReference>
<keyword evidence="2" id="KW-0238">DNA-binding</keyword>
<dbReference type="RefSeq" id="WP_157588749.1">
    <property type="nucleotide sequence ID" value="NZ_WPIN01000014.1"/>
</dbReference>
<keyword evidence="3" id="KW-0233">DNA recombination</keyword>
<dbReference type="SUPFAM" id="SSF56349">
    <property type="entry name" value="DNA breaking-rejoining enzymes"/>
    <property type="match status" value="1"/>
</dbReference>
<dbReference type="InterPro" id="IPR050090">
    <property type="entry name" value="Tyrosine_recombinase_XerCD"/>
</dbReference>
<dbReference type="InterPro" id="IPR010998">
    <property type="entry name" value="Integrase_recombinase_N"/>
</dbReference>
<keyword evidence="6" id="KW-1185">Reference proteome</keyword>
<dbReference type="PANTHER" id="PTHR30349">
    <property type="entry name" value="PHAGE INTEGRASE-RELATED"/>
    <property type="match status" value="1"/>
</dbReference>
<name>A0A7K1SJP8_9BACT</name>
<dbReference type="GO" id="GO:0006310">
    <property type="term" value="P:DNA recombination"/>
    <property type="evidence" value="ECO:0007669"/>
    <property type="project" value="UniProtKB-KW"/>
</dbReference>
<dbReference type="InterPro" id="IPR002104">
    <property type="entry name" value="Integrase_catalytic"/>
</dbReference>
<dbReference type="Pfam" id="PF13102">
    <property type="entry name" value="Phage_int_SAM_5"/>
    <property type="match status" value="1"/>
</dbReference>
<evidence type="ECO:0000256" key="3">
    <source>
        <dbReference type="ARBA" id="ARBA00023172"/>
    </source>
</evidence>
<dbReference type="Gene3D" id="1.10.443.10">
    <property type="entry name" value="Intergrase catalytic core"/>
    <property type="match status" value="1"/>
</dbReference>
<dbReference type="CDD" id="cd01185">
    <property type="entry name" value="INTN1_C_like"/>
    <property type="match status" value="1"/>
</dbReference>
<dbReference type="EMBL" id="WPIN01000014">
    <property type="protein sequence ID" value="MVM34030.1"/>
    <property type="molecule type" value="Genomic_DNA"/>
</dbReference>
<dbReference type="GO" id="GO:0003677">
    <property type="term" value="F:DNA binding"/>
    <property type="evidence" value="ECO:0007669"/>
    <property type="project" value="UniProtKB-KW"/>
</dbReference>
<dbReference type="InterPro" id="IPR035386">
    <property type="entry name" value="Arm-DNA-bind_5"/>
</dbReference>
<feature type="domain" description="Tyr recombinase" evidence="4">
    <location>
        <begin position="192"/>
        <end position="360"/>
    </location>
</feature>
<dbReference type="Pfam" id="PF17293">
    <property type="entry name" value="Arm-DNA-bind_5"/>
    <property type="match status" value="1"/>
</dbReference>
<dbReference type="Gene3D" id="1.10.150.130">
    <property type="match status" value="1"/>
</dbReference>
<evidence type="ECO:0000256" key="1">
    <source>
        <dbReference type="ARBA" id="ARBA00008857"/>
    </source>
</evidence>
<protein>
    <submittedName>
        <fullName evidence="5">Tyrosine-type recombinase/integrase</fullName>
    </submittedName>
</protein>
<dbReference type="InterPro" id="IPR013762">
    <property type="entry name" value="Integrase-like_cat_sf"/>
</dbReference>
<dbReference type="Pfam" id="PF00589">
    <property type="entry name" value="Phage_integrase"/>
    <property type="match status" value="1"/>
</dbReference>
<evidence type="ECO:0000313" key="6">
    <source>
        <dbReference type="Proteomes" id="UP000436006"/>
    </source>
</evidence>